<dbReference type="AlphaFoldDB" id="A0A095B1X3"/>
<keyword evidence="2" id="KW-0812">Transmembrane</keyword>
<evidence type="ECO:0000313" key="4">
    <source>
        <dbReference type="Proteomes" id="UP000029448"/>
    </source>
</evidence>
<protein>
    <recommendedName>
        <fullName evidence="5">Transmembrane protein</fullName>
    </recommendedName>
</protein>
<sequence>MGQGVQQNNKPVAPVPAPVPSSVPDSDLDAVFLEGLERQQGEHLPAPPSSFRLPRFTPFVVAAVVLVGIWLALFLTAPKNAKPQHLHICETGGPESHKALCLH</sequence>
<keyword evidence="4" id="KW-1185">Reference proteome</keyword>
<dbReference type="PATRIC" id="fig|104102.7.peg.1823"/>
<evidence type="ECO:0000256" key="1">
    <source>
        <dbReference type="SAM" id="MobiDB-lite"/>
    </source>
</evidence>
<proteinExistence type="predicted"/>
<evidence type="ECO:0000256" key="2">
    <source>
        <dbReference type="SAM" id="Phobius"/>
    </source>
</evidence>
<feature type="region of interest" description="Disordered" evidence="1">
    <location>
        <begin position="1"/>
        <end position="25"/>
    </location>
</feature>
<organism evidence="3 4">
    <name type="scientific">Acetobacter tropicalis</name>
    <dbReference type="NCBI Taxonomy" id="104102"/>
    <lineage>
        <taxon>Bacteria</taxon>
        <taxon>Pseudomonadati</taxon>
        <taxon>Pseudomonadota</taxon>
        <taxon>Alphaproteobacteria</taxon>
        <taxon>Acetobacterales</taxon>
        <taxon>Acetobacteraceae</taxon>
        <taxon>Acetobacter</taxon>
    </lineage>
</organism>
<dbReference type="STRING" id="104102.AtDm6_1842"/>
<accession>A0A095B1X3</accession>
<dbReference type="RefSeq" id="WP_035380137.1">
    <property type="nucleotide sequence ID" value="NZ_JACAOJ010000001.1"/>
</dbReference>
<reference evidence="3 4" key="1">
    <citation type="submission" date="2014-06" db="EMBL/GenBank/DDBJ databases">
        <title>Functional and comparative genomic analyses of the Drosophila gut microbiota identify candidate symbiosis factors.</title>
        <authorList>
            <person name="Newell P.D."/>
            <person name="Chaston J.M."/>
            <person name="Douglas A.E."/>
        </authorList>
    </citation>
    <scope>NUCLEOTIDE SEQUENCE [LARGE SCALE GENOMIC DNA]</scope>
    <source>
        <strain evidence="3 4">DmCS_006</strain>
    </source>
</reference>
<keyword evidence="2" id="KW-0472">Membrane</keyword>
<keyword evidence="2" id="KW-1133">Transmembrane helix</keyword>
<gene>
    <name evidence="3" type="ORF">AtDm6_1842</name>
</gene>
<evidence type="ECO:0008006" key="5">
    <source>
        <dbReference type="Google" id="ProtNLM"/>
    </source>
</evidence>
<dbReference type="GeneID" id="89477923"/>
<feature type="transmembrane region" description="Helical" evidence="2">
    <location>
        <begin position="56"/>
        <end position="77"/>
    </location>
</feature>
<name>A0A095B1X3_9PROT</name>
<dbReference type="Proteomes" id="UP000029448">
    <property type="component" value="Unassembled WGS sequence"/>
</dbReference>
<comment type="caution">
    <text evidence="3">The sequence shown here is derived from an EMBL/GenBank/DDBJ whole genome shotgun (WGS) entry which is preliminary data.</text>
</comment>
<evidence type="ECO:0000313" key="3">
    <source>
        <dbReference type="EMBL" id="KGB22973.1"/>
    </source>
</evidence>
<feature type="compositionally biased region" description="Polar residues" evidence="1">
    <location>
        <begin position="1"/>
        <end position="10"/>
    </location>
</feature>
<dbReference type="EMBL" id="JOKM01000071">
    <property type="protein sequence ID" value="KGB22973.1"/>
    <property type="molecule type" value="Genomic_DNA"/>
</dbReference>